<dbReference type="Proteomes" id="UP000887013">
    <property type="component" value="Unassembled WGS sequence"/>
</dbReference>
<name>A0A8X6I6F7_NEPPI</name>
<keyword evidence="3" id="KW-1185">Reference proteome</keyword>
<feature type="region of interest" description="Disordered" evidence="1">
    <location>
        <begin position="21"/>
        <end position="49"/>
    </location>
</feature>
<evidence type="ECO:0000313" key="2">
    <source>
        <dbReference type="EMBL" id="GFS32146.1"/>
    </source>
</evidence>
<dbReference type="AlphaFoldDB" id="A0A8X6I6F7"/>
<sequence>MNSNERVQWKWLVQLKRPHGLNQPSVFKQPNNDKKKKYPTKIREKSARTRSTRGMLFSLSFSPALSELSPHPFPYCYLVSVRDVEERTSLSLTVRVSE</sequence>
<accession>A0A8X6I6F7</accession>
<proteinExistence type="predicted"/>
<evidence type="ECO:0000313" key="3">
    <source>
        <dbReference type="Proteomes" id="UP000887013"/>
    </source>
</evidence>
<dbReference type="EMBL" id="BMAW01042039">
    <property type="protein sequence ID" value="GFS32146.1"/>
    <property type="molecule type" value="Genomic_DNA"/>
</dbReference>
<evidence type="ECO:0000256" key="1">
    <source>
        <dbReference type="SAM" id="MobiDB-lite"/>
    </source>
</evidence>
<reference evidence="2" key="1">
    <citation type="submission" date="2020-08" db="EMBL/GenBank/DDBJ databases">
        <title>Multicomponent nature underlies the extraordinary mechanical properties of spider dragline silk.</title>
        <authorList>
            <person name="Kono N."/>
            <person name="Nakamura H."/>
            <person name="Mori M."/>
            <person name="Yoshida Y."/>
            <person name="Ohtoshi R."/>
            <person name="Malay A.D."/>
            <person name="Moran D.A.P."/>
            <person name="Tomita M."/>
            <person name="Numata K."/>
            <person name="Arakawa K."/>
        </authorList>
    </citation>
    <scope>NUCLEOTIDE SEQUENCE</scope>
</reference>
<comment type="caution">
    <text evidence="2">The sequence shown here is derived from an EMBL/GenBank/DDBJ whole genome shotgun (WGS) entry which is preliminary data.</text>
</comment>
<gene>
    <name evidence="2" type="ORF">NPIL_396281</name>
</gene>
<organism evidence="2 3">
    <name type="scientific">Nephila pilipes</name>
    <name type="common">Giant wood spider</name>
    <name type="synonym">Nephila maculata</name>
    <dbReference type="NCBI Taxonomy" id="299642"/>
    <lineage>
        <taxon>Eukaryota</taxon>
        <taxon>Metazoa</taxon>
        <taxon>Ecdysozoa</taxon>
        <taxon>Arthropoda</taxon>
        <taxon>Chelicerata</taxon>
        <taxon>Arachnida</taxon>
        <taxon>Araneae</taxon>
        <taxon>Araneomorphae</taxon>
        <taxon>Entelegynae</taxon>
        <taxon>Araneoidea</taxon>
        <taxon>Nephilidae</taxon>
        <taxon>Nephila</taxon>
    </lineage>
</organism>
<protein>
    <submittedName>
        <fullName evidence="2">Uncharacterized protein</fullName>
    </submittedName>
</protein>